<feature type="region of interest" description="Disordered" evidence="11">
    <location>
        <begin position="1"/>
        <end position="24"/>
    </location>
</feature>
<gene>
    <name evidence="13" type="primary">porB</name>
    <name evidence="13" type="ORF">AUP74_02454</name>
</gene>
<dbReference type="Pfam" id="PF13609">
    <property type="entry name" value="Porin_4"/>
    <property type="match status" value="1"/>
</dbReference>
<comment type="subcellular location">
    <subcellularLocation>
        <location evidence="1">Cell outer membrane</location>
        <topology evidence="1">Multi-pass membrane protein</topology>
    </subcellularLocation>
</comment>
<dbReference type="PANTHER" id="PTHR34501">
    <property type="entry name" value="PROTEIN YDDL-RELATED"/>
    <property type="match status" value="1"/>
</dbReference>
<dbReference type="SUPFAM" id="SSF56935">
    <property type="entry name" value="Porins"/>
    <property type="match status" value="1"/>
</dbReference>
<dbReference type="InterPro" id="IPR002299">
    <property type="entry name" value="Porin_Neis"/>
</dbReference>
<evidence type="ECO:0000313" key="13">
    <source>
        <dbReference type="EMBL" id="AOS97854.1"/>
    </source>
</evidence>
<dbReference type="CDD" id="cd00342">
    <property type="entry name" value="gram_neg_porins"/>
    <property type="match status" value="1"/>
</dbReference>
<keyword evidence="8" id="KW-0626">Porin</keyword>
<dbReference type="GO" id="GO:0015288">
    <property type="term" value="F:porin activity"/>
    <property type="evidence" value="ECO:0007669"/>
    <property type="project" value="UniProtKB-KW"/>
</dbReference>
<organism evidence="13 14">
    <name type="scientific">Microbulbifer aggregans</name>
    <dbReference type="NCBI Taxonomy" id="1769779"/>
    <lineage>
        <taxon>Bacteria</taxon>
        <taxon>Pseudomonadati</taxon>
        <taxon>Pseudomonadota</taxon>
        <taxon>Gammaproteobacteria</taxon>
        <taxon>Cellvibrionales</taxon>
        <taxon>Microbulbiferaceae</taxon>
        <taxon>Microbulbifer</taxon>
    </lineage>
</organism>
<evidence type="ECO:0000256" key="6">
    <source>
        <dbReference type="ARBA" id="ARBA00022729"/>
    </source>
</evidence>
<dbReference type="PRINTS" id="PR00184">
    <property type="entry name" value="NEISSPPORIN"/>
</dbReference>
<feature type="domain" description="Porin" evidence="12">
    <location>
        <begin position="38"/>
        <end position="329"/>
    </location>
</feature>
<keyword evidence="5" id="KW-0812">Transmembrane</keyword>
<name>A0A1C9W9N1_9GAMM</name>
<dbReference type="PANTHER" id="PTHR34501:SF9">
    <property type="entry name" value="MAJOR OUTER MEMBRANE PROTEIN P.IA"/>
    <property type="match status" value="1"/>
</dbReference>
<proteinExistence type="predicted"/>
<dbReference type="InterPro" id="IPR033900">
    <property type="entry name" value="Gram_neg_porin_domain"/>
</dbReference>
<dbReference type="GO" id="GO:0009279">
    <property type="term" value="C:cell outer membrane"/>
    <property type="evidence" value="ECO:0007669"/>
    <property type="project" value="UniProtKB-SubCell"/>
</dbReference>
<protein>
    <submittedName>
        <fullName evidence="13">Major outer membrane protein P.IB</fullName>
    </submittedName>
</protein>
<keyword evidence="7" id="KW-0406">Ion transport</keyword>
<evidence type="ECO:0000256" key="4">
    <source>
        <dbReference type="ARBA" id="ARBA00022452"/>
    </source>
</evidence>
<comment type="subunit">
    <text evidence="2">Homotrimer.</text>
</comment>
<evidence type="ECO:0000256" key="10">
    <source>
        <dbReference type="ARBA" id="ARBA00023237"/>
    </source>
</evidence>
<dbReference type="STRING" id="1769779.AUP74_02454"/>
<accession>A0A1C9W9N1</accession>
<evidence type="ECO:0000256" key="3">
    <source>
        <dbReference type="ARBA" id="ARBA00022448"/>
    </source>
</evidence>
<dbReference type="GO" id="GO:0006811">
    <property type="term" value="P:monoatomic ion transport"/>
    <property type="evidence" value="ECO:0007669"/>
    <property type="project" value="UniProtKB-KW"/>
</dbReference>
<evidence type="ECO:0000256" key="2">
    <source>
        <dbReference type="ARBA" id="ARBA00011233"/>
    </source>
</evidence>
<evidence type="ECO:0000256" key="9">
    <source>
        <dbReference type="ARBA" id="ARBA00023136"/>
    </source>
</evidence>
<evidence type="ECO:0000256" key="5">
    <source>
        <dbReference type="ARBA" id="ARBA00022692"/>
    </source>
</evidence>
<evidence type="ECO:0000313" key="14">
    <source>
        <dbReference type="Proteomes" id="UP000095672"/>
    </source>
</evidence>
<dbReference type="Gene3D" id="2.40.160.10">
    <property type="entry name" value="Porin"/>
    <property type="match status" value="1"/>
</dbReference>
<reference evidence="14" key="1">
    <citation type="submission" date="2016-01" db="EMBL/GenBank/DDBJ databases">
        <title>Complete genome sequence of Microbulbifer sp. CCB-MM1, a halophile isolated from Matang Mangrove Forest, Perak.</title>
        <authorList>
            <person name="Moh T.H."/>
            <person name="Dinesh B."/>
            <person name="Lau N.-S."/>
            <person name="Go F."/>
            <person name="Alexander Chong S.-C."/>
        </authorList>
    </citation>
    <scope>NUCLEOTIDE SEQUENCE [LARGE SCALE GENOMIC DNA]</scope>
    <source>
        <strain evidence="14">CCB-MM1</strain>
    </source>
</reference>
<evidence type="ECO:0000256" key="11">
    <source>
        <dbReference type="SAM" id="MobiDB-lite"/>
    </source>
</evidence>
<keyword evidence="6" id="KW-0732">Signal</keyword>
<feature type="compositionally biased region" description="Basic and acidic residues" evidence="11">
    <location>
        <begin position="7"/>
        <end position="16"/>
    </location>
</feature>
<evidence type="ECO:0000259" key="12">
    <source>
        <dbReference type="Pfam" id="PF13609"/>
    </source>
</evidence>
<keyword evidence="10" id="KW-0998">Cell outer membrane</keyword>
<dbReference type="GO" id="GO:0046930">
    <property type="term" value="C:pore complex"/>
    <property type="evidence" value="ECO:0007669"/>
    <property type="project" value="UniProtKB-KW"/>
</dbReference>
<sequence length="350" mass="38544">MRRIRTNSRDGRHSDNKPALNHNHKLCETTMKKTAISLAIAAVVPALATAQDDSKALELYGKANVAFQSADEGDGDVTDIKSNASRLGVKGELPFDNIDIAGGLKGIYKMEYQVDVDGDAEETFSQRNIYAGIEGGFGQVIGGKFDTPLKVAQKKVDLFNDLEGDIKSIITKSDNRESNNLQYTTPSFGGFKVSTAYISNRDEVIGVDEFENEITRDNGTSVSFAYDNNGIYVAYAYDMDVEANGWDTSRFVTQYNIGPVQVGALYEEQEKEDGSTQDGWMTSAAYKINAWTMKAQYGQSDIVQEDGETYSLGLDYKLSSAAKVFGFFTDETAAEDYDRSYFGIGTELKF</sequence>
<dbReference type="PATRIC" id="fig|1769779.3.peg.2447"/>
<evidence type="ECO:0000256" key="8">
    <source>
        <dbReference type="ARBA" id="ARBA00023114"/>
    </source>
</evidence>
<dbReference type="KEGG" id="micc:AUP74_02454"/>
<dbReference type="AlphaFoldDB" id="A0A1C9W9N1"/>
<dbReference type="InterPro" id="IPR050298">
    <property type="entry name" value="Gram-neg_bact_OMP"/>
</dbReference>
<evidence type="ECO:0000256" key="7">
    <source>
        <dbReference type="ARBA" id="ARBA00023065"/>
    </source>
</evidence>
<dbReference type="InterPro" id="IPR023614">
    <property type="entry name" value="Porin_dom_sf"/>
</dbReference>
<evidence type="ECO:0000256" key="1">
    <source>
        <dbReference type="ARBA" id="ARBA00004571"/>
    </source>
</evidence>
<keyword evidence="14" id="KW-1185">Reference proteome</keyword>
<dbReference type="Proteomes" id="UP000095672">
    <property type="component" value="Chromosome"/>
</dbReference>
<dbReference type="EMBL" id="CP014143">
    <property type="protein sequence ID" value="AOS97854.1"/>
    <property type="molecule type" value="Genomic_DNA"/>
</dbReference>
<keyword evidence="9" id="KW-0472">Membrane</keyword>
<keyword evidence="3" id="KW-0813">Transport</keyword>
<keyword evidence="4" id="KW-1134">Transmembrane beta strand</keyword>